<reference evidence="8" key="1">
    <citation type="journal article" date="2019" name="Int. J. Syst. Evol. Microbiol.">
        <title>The Global Catalogue of Microorganisms (GCM) 10K type strain sequencing project: providing services to taxonomists for standard genome sequencing and annotation.</title>
        <authorList>
            <consortium name="The Broad Institute Genomics Platform"/>
            <consortium name="The Broad Institute Genome Sequencing Center for Infectious Disease"/>
            <person name="Wu L."/>
            <person name="Ma J."/>
        </authorList>
    </citation>
    <scope>NUCLEOTIDE SEQUENCE [LARGE SCALE GENOMIC DNA]</scope>
    <source>
        <strain evidence="8">CCUG 58127</strain>
    </source>
</reference>
<dbReference type="SUPFAM" id="SSF49785">
    <property type="entry name" value="Galactose-binding domain-like"/>
    <property type="match status" value="1"/>
</dbReference>
<dbReference type="InterPro" id="IPR000421">
    <property type="entry name" value="FA58C"/>
</dbReference>
<evidence type="ECO:0000256" key="1">
    <source>
        <dbReference type="ARBA" id="ARBA00022801"/>
    </source>
</evidence>
<evidence type="ECO:0000259" key="6">
    <source>
        <dbReference type="PROSITE" id="PS52009"/>
    </source>
</evidence>
<dbReference type="Pfam" id="PF07555">
    <property type="entry name" value="NAGidase"/>
    <property type="match status" value="1"/>
</dbReference>
<feature type="domain" description="GH84" evidence="6">
    <location>
        <begin position="54"/>
        <end position="337"/>
    </location>
</feature>
<dbReference type="Pfam" id="PF00754">
    <property type="entry name" value="F5_F8_type_C"/>
    <property type="match status" value="1"/>
</dbReference>
<dbReference type="Gene3D" id="3.20.20.80">
    <property type="entry name" value="Glycosidases"/>
    <property type="match status" value="1"/>
</dbReference>
<dbReference type="SUPFAM" id="SSF51445">
    <property type="entry name" value="(Trans)glycosidases"/>
    <property type="match status" value="1"/>
</dbReference>
<dbReference type="InterPro" id="IPR011496">
    <property type="entry name" value="O-GlcNAcase_cat"/>
</dbReference>
<comment type="caution">
    <text evidence="7">The sequence shown here is derived from an EMBL/GenBank/DDBJ whole genome shotgun (WGS) entry which is preliminary data.</text>
</comment>
<dbReference type="PANTHER" id="PTHR13170:SF16">
    <property type="entry name" value="PROTEIN O-GLCNACASE"/>
    <property type="match status" value="1"/>
</dbReference>
<evidence type="ECO:0000256" key="3">
    <source>
        <dbReference type="PROSITE-ProRule" id="PRU01353"/>
    </source>
</evidence>
<evidence type="ECO:0000259" key="5">
    <source>
        <dbReference type="PROSITE" id="PS50022"/>
    </source>
</evidence>
<dbReference type="InterPro" id="IPR017853">
    <property type="entry name" value="GH"/>
</dbReference>
<accession>A0ABW2ACJ5</accession>
<gene>
    <name evidence="7" type="ORF">ACFQDH_04575</name>
</gene>
<evidence type="ECO:0000256" key="2">
    <source>
        <dbReference type="ARBA" id="ARBA00023295"/>
    </source>
</evidence>
<feature type="domain" description="F5/8 type C" evidence="5">
    <location>
        <begin position="618"/>
        <end position="774"/>
    </location>
</feature>
<evidence type="ECO:0000313" key="8">
    <source>
        <dbReference type="Proteomes" id="UP001596298"/>
    </source>
</evidence>
<feature type="active site" description="Proton donor" evidence="3">
    <location>
        <position position="169"/>
    </location>
</feature>
<proteinExistence type="inferred from homology"/>
<dbReference type="PANTHER" id="PTHR13170">
    <property type="entry name" value="O-GLCNACASE"/>
    <property type="match status" value="1"/>
</dbReference>
<dbReference type="Gene3D" id="3.30.379.10">
    <property type="entry name" value="Chitobiase/beta-hexosaminidase domain 2-like"/>
    <property type="match status" value="1"/>
</dbReference>
<feature type="region of interest" description="Disordered" evidence="4">
    <location>
        <begin position="636"/>
        <end position="660"/>
    </location>
</feature>
<protein>
    <submittedName>
        <fullName evidence="7">Beta-N-acetylglucosaminidase domain-containing protein</fullName>
    </submittedName>
</protein>
<dbReference type="EMBL" id="JBHSWH010000001">
    <property type="protein sequence ID" value="MFC6704560.1"/>
    <property type="molecule type" value="Genomic_DNA"/>
</dbReference>
<keyword evidence="1 3" id="KW-0378">Hydrolase</keyword>
<organism evidence="7 8">
    <name type="scientific">Flexivirga alba</name>
    <dbReference type="NCBI Taxonomy" id="702742"/>
    <lineage>
        <taxon>Bacteria</taxon>
        <taxon>Bacillati</taxon>
        <taxon>Actinomycetota</taxon>
        <taxon>Actinomycetes</taxon>
        <taxon>Micrococcales</taxon>
        <taxon>Dermacoccaceae</taxon>
        <taxon>Flexivirga</taxon>
    </lineage>
</organism>
<dbReference type="InterPro" id="IPR008979">
    <property type="entry name" value="Galactose-bd-like_sf"/>
</dbReference>
<evidence type="ECO:0000256" key="4">
    <source>
        <dbReference type="SAM" id="MobiDB-lite"/>
    </source>
</evidence>
<dbReference type="Gene3D" id="2.60.120.260">
    <property type="entry name" value="Galactose-binding domain-like"/>
    <property type="match status" value="1"/>
</dbReference>
<dbReference type="InterPro" id="IPR051822">
    <property type="entry name" value="Glycosyl_Hydrolase_84"/>
</dbReference>
<dbReference type="RefSeq" id="WP_382404807.1">
    <property type="nucleotide sequence ID" value="NZ_JBHSWH010000001.1"/>
</dbReference>
<name>A0ABW2ACJ5_9MICO</name>
<comment type="similarity">
    <text evidence="3">Belongs to the glycosyl hydrolase 84 family.</text>
</comment>
<evidence type="ECO:0000313" key="7">
    <source>
        <dbReference type="EMBL" id="MFC6704560.1"/>
    </source>
</evidence>
<keyword evidence="2 3" id="KW-0326">Glycosidase</keyword>
<dbReference type="Proteomes" id="UP001596298">
    <property type="component" value="Unassembled WGS sequence"/>
</dbReference>
<dbReference type="SUPFAM" id="SSF55545">
    <property type="entry name" value="beta-N-acetylhexosaminidase-like domain"/>
    <property type="match status" value="1"/>
</dbReference>
<dbReference type="Pfam" id="PF02838">
    <property type="entry name" value="Glyco_hydro_20b"/>
    <property type="match status" value="1"/>
</dbReference>
<keyword evidence="8" id="KW-1185">Reference proteome</keyword>
<dbReference type="InterPro" id="IPR015882">
    <property type="entry name" value="HEX_bac_N"/>
</dbReference>
<sequence length="774" mass="81953">MRSTRAGAGKTVAIGGVDGAGQFYGVQTLRQLFGGSTSAPTIASVSVSDFPSMPLRGTIEGFYGPPWSHQARLDHLDFLGQVKANTYVYTPKADPYLRDKWRTPYPADKLSDLKSLVSEATDNHVHFTYAVSPGLSICYSSTSDRNALEAKFQSMYDLGVRSFSIPLDDISYTKWNCAADQTTYGAPGRESAAKAQVSLLNDIQRNWIDKHAGAQPLQMVPTEYGDLTDTAYKQTMRATLDPDVVVMWTGTDVVPPSVTNAQADAVSKLFGRKVFLWDNYPVNDFGNTRGRLLLAPYDKREAGLSNHLTGIVANPMNEAYASDVAVFGTADFSWNDKAYDATTDWKQAMSYLAGGDPTATAALQVFGDLEHMAPTFGATPWQPQAPALAERVKAFWTALDGGHPADAIAALRTYAVQIQDAPVTIRGGAVSAGFVNDADPWLTATGLWGQAMVAQLDALSARLDGDVSKANTLTAQSKSLQKQAAAVMVPEGRNNWGSVPVKVGDGVLDTFLTAAGDLVDHPVTVQVPAKALLATDGTTKVPVEVTNRVAGDATGVKVTVSAPSGVTVTPATVDIGSLAAGQTAKETVTLGATGSTPTAREVSLTTKVDWTGSGGVESATTTDDLQSSCALTPTRPVAATADSEESGAEQDPVTNAIDGDPATFWHTDWSVAPVPSTPHWIATDLGASRSVCGVRYLPRQDGNPNGRIGKYEVYTSTDGKSWGDPVASGTFANTASEKWIPFSEKAARYVKLVAVTEVSGNPWTSAAEVSVDAR</sequence>
<dbReference type="InterPro" id="IPR029018">
    <property type="entry name" value="Hex-like_dom2"/>
</dbReference>
<dbReference type="PROSITE" id="PS50022">
    <property type="entry name" value="FA58C_3"/>
    <property type="match status" value="1"/>
</dbReference>
<dbReference type="Gene3D" id="1.20.58.460">
    <property type="entry name" value="Hyaluronidase post-catalytic domain-like"/>
    <property type="match status" value="1"/>
</dbReference>
<dbReference type="PROSITE" id="PS52009">
    <property type="entry name" value="GH84"/>
    <property type="match status" value="1"/>
</dbReference>